<feature type="compositionally biased region" description="Basic residues" evidence="1">
    <location>
        <begin position="247"/>
        <end position="256"/>
    </location>
</feature>
<accession>A0A109J3W6</accession>
<dbReference type="RefSeq" id="WP_062375159.1">
    <property type="nucleotide sequence ID" value="NZ_LNCD01000138.1"/>
</dbReference>
<feature type="region of interest" description="Disordered" evidence="1">
    <location>
        <begin position="215"/>
        <end position="261"/>
    </location>
</feature>
<organism evidence="2 3">
    <name type="scientific">Rhizobium altiplani</name>
    <dbReference type="NCBI Taxonomy" id="1864509"/>
    <lineage>
        <taxon>Bacteria</taxon>
        <taxon>Pseudomonadati</taxon>
        <taxon>Pseudomonadota</taxon>
        <taxon>Alphaproteobacteria</taxon>
        <taxon>Hyphomicrobiales</taxon>
        <taxon>Rhizobiaceae</taxon>
        <taxon>Rhizobium/Agrobacterium group</taxon>
        <taxon>Rhizobium</taxon>
    </lineage>
</organism>
<sequence length="318" mass="35058">MSNVFANGLEISGRAVNARTIAVFPDTCFTPPENPATPPGVPIPYPSFGFASDTEKGTGTVKIGGQTVNIKNKSDLSRTSGTEAGCATKKGIITSNNTGKEYFNSWSSDVKFDGEPVIRFTDLATNNHSSPGPNTVTWPHMAGLSAGGQDCETLLNKYQIRLHQHSKADCPAGSESEHFVRVGCFQSSRKQNKSFTRWKEYDNQTAPCICMRSRKHKKGGGFQRGDGSKKGTPHNLKTNQEAAFFRKEKKRRRKPSLKNAMEKSLDAVRKNEPAIKNAPKKDADDMIECLRLVMINYLQDVVRPKKTQTELNAMTVGR</sequence>
<comment type="caution">
    <text evidence="2">The sequence shown here is derived from an EMBL/GenBank/DDBJ whole genome shotgun (WGS) entry which is preliminary data.</text>
</comment>
<evidence type="ECO:0000256" key="1">
    <source>
        <dbReference type="SAM" id="MobiDB-lite"/>
    </source>
</evidence>
<dbReference type="Proteomes" id="UP000068164">
    <property type="component" value="Unassembled WGS sequence"/>
</dbReference>
<reference evidence="2 3" key="1">
    <citation type="submission" date="2015-11" db="EMBL/GenBank/DDBJ databases">
        <title>Draft Genome Sequence of the Strain BR 10423 (Rhizobium sp.) isolated from nodules of Mimosa pudica.</title>
        <authorList>
            <person name="Barauna A.C."/>
            <person name="Zilli J.E."/>
            <person name="Simoes-Araujo J.L."/>
            <person name="Reis V.M."/>
            <person name="James E.K."/>
            <person name="Reis F.B.Jr."/>
            <person name="Rouws L.F."/>
            <person name="Passos S.R."/>
            <person name="Gois S.R."/>
        </authorList>
    </citation>
    <scope>NUCLEOTIDE SEQUENCE [LARGE SCALE GENOMIC DNA]</scope>
    <source>
        <strain evidence="2 3">BR10423</strain>
    </source>
</reference>
<dbReference type="CDD" id="cd14740">
    <property type="entry name" value="PAAR_4"/>
    <property type="match status" value="1"/>
</dbReference>
<dbReference type="Pfam" id="PF13665">
    <property type="entry name" value="Tox-PAAR-like"/>
    <property type="match status" value="1"/>
</dbReference>
<dbReference type="EMBL" id="LNCD01000138">
    <property type="protein sequence ID" value="KWV41893.1"/>
    <property type="molecule type" value="Genomic_DNA"/>
</dbReference>
<proteinExistence type="predicted"/>
<gene>
    <name evidence="2" type="ORF">AS026_22225</name>
</gene>
<keyword evidence="3" id="KW-1185">Reference proteome</keyword>
<dbReference type="OrthoDB" id="8073614at2"/>
<evidence type="ECO:0000313" key="3">
    <source>
        <dbReference type="Proteomes" id="UP000068164"/>
    </source>
</evidence>
<protein>
    <submittedName>
        <fullName evidence="2">Uncharacterized protein</fullName>
    </submittedName>
</protein>
<name>A0A109J3W6_9HYPH</name>
<dbReference type="AlphaFoldDB" id="A0A109J3W6"/>
<evidence type="ECO:0000313" key="2">
    <source>
        <dbReference type="EMBL" id="KWV41893.1"/>
    </source>
</evidence>